<evidence type="ECO:0000256" key="1">
    <source>
        <dbReference type="ARBA" id="ARBA00004651"/>
    </source>
</evidence>
<dbReference type="Pfam" id="PF03706">
    <property type="entry name" value="LPG_synthase_TM"/>
    <property type="match status" value="1"/>
</dbReference>
<dbReference type="PANTHER" id="PTHR39087">
    <property type="entry name" value="UPF0104 MEMBRANE PROTEIN MJ1595"/>
    <property type="match status" value="1"/>
</dbReference>
<accession>A0ABT1T289</accession>
<evidence type="ECO:0000313" key="8">
    <source>
        <dbReference type="Proteomes" id="UP001204376"/>
    </source>
</evidence>
<keyword evidence="2" id="KW-1003">Cell membrane</keyword>
<dbReference type="EMBL" id="JANHOH010000002">
    <property type="protein sequence ID" value="MCQ6958728.1"/>
    <property type="molecule type" value="Genomic_DNA"/>
</dbReference>
<organism evidence="7 8">
    <name type="scientific">Mucilaginibacter aquariorum</name>
    <dbReference type="NCBI Taxonomy" id="2967225"/>
    <lineage>
        <taxon>Bacteria</taxon>
        <taxon>Pseudomonadati</taxon>
        <taxon>Bacteroidota</taxon>
        <taxon>Sphingobacteriia</taxon>
        <taxon>Sphingobacteriales</taxon>
        <taxon>Sphingobacteriaceae</taxon>
        <taxon>Mucilaginibacter</taxon>
    </lineage>
</organism>
<keyword evidence="3 6" id="KW-0812">Transmembrane</keyword>
<dbReference type="NCBIfam" id="TIGR00374">
    <property type="entry name" value="flippase-like domain"/>
    <property type="match status" value="1"/>
</dbReference>
<dbReference type="InterPro" id="IPR022791">
    <property type="entry name" value="L-PG_synthase/AglD"/>
</dbReference>
<feature type="transmembrane region" description="Helical" evidence="6">
    <location>
        <begin position="12"/>
        <end position="30"/>
    </location>
</feature>
<dbReference type="RefSeq" id="WP_256538925.1">
    <property type="nucleotide sequence ID" value="NZ_JANHOH010000002.1"/>
</dbReference>
<evidence type="ECO:0000256" key="5">
    <source>
        <dbReference type="ARBA" id="ARBA00023136"/>
    </source>
</evidence>
<comment type="subcellular location">
    <subcellularLocation>
        <location evidence="1">Cell membrane</location>
        <topology evidence="1">Multi-pass membrane protein</topology>
    </subcellularLocation>
</comment>
<feature type="transmembrane region" description="Helical" evidence="6">
    <location>
        <begin position="290"/>
        <end position="315"/>
    </location>
</feature>
<feature type="transmembrane region" description="Helical" evidence="6">
    <location>
        <begin position="230"/>
        <end position="253"/>
    </location>
</feature>
<gene>
    <name evidence="7" type="ORF">NPE20_12200</name>
</gene>
<evidence type="ECO:0000256" key="6">
    <source>
        <dbReference type="SAM" id="Phobius"/>
    </source>
</evidence>
<dbReference type="PANTHER" id="PTHR39087:SF2">
    <property type="entry name" value="UPF0104 MEMBRANE PROTEIN MJ1595"/>
    <property type="match status" value="1"/>
</dbReference>
<feature type="transmembrane region" description="Helical" evidence="6">
    <location>
        <begin position="129"/>
        <end position="146"/>
    </location>
</feature>
<name>A0ABT1T289_9SPHI</name>
<comment type="caution">
    <text evidence="7">The sequence shown here is derived from an EMBL/GenBank/DDBJ whole genome shotgun (WGS) entry which is preliminary data.</text>
</comment>
<dbReference type="Proteomes" id="UP001204376">
    <property type="component" value="Unassembled WGS sequence"/>
</dbReference>
<keyword evidence="4 6" id="KW-1133">Transmembrane helix</keyword>
<reference evidence="7 8" key="1">
    <citation type="submission" date="2022-07" db="EMBL/GenBank/DDBJ databases">
        <title>Mucilaginibacter sp. JC4.</title>
        <authorList>
            <person name="Le V."/>
            <person name="Ko S.-R."/>
            <person name="Ahn C.-Y."/>
            <person name="Oh H.-M."/>
        </authorList>
    </citation>
    <scope>NUCLEOTIDE SEQUENCE [LARGE SCALE GENOMIC DNA]</scope>
    <source>
        <strain evidence="7 8">JC4</strain>
    </source>
</reference>
<keyword evidence="5 6" id="KW-0472">Membrane</keyword>
<keyword evidence="8" id="KW-1185">Reference proteome</keyword>
<protein>
    <submittedName>
        <fullName evidence="7">Flippase-like domain-containing protein</fullName>
    </submittedName>
</protein>
<proteinExistence type="predicted"/>
<evidence type="ECO:0000256" key="3">
    <source>
        <dbReference type="ARBA" id="ARBA00022692"/>
    </source>
</evidence>
<evidence type="ECO:0000256" key="2">
    <source>
        <dbReference type="ARBA" id="ARBA00022475"/>
    </source>
</evidence>
<evidence type="ECO:0000313" key="7">
    <source>
        <dbReference type="EMBL" id="MCQ6958728.1"/>
    </source>
</evidence>
<sequence>MKKAGLFRPARLLFYVISLVIFYLAIRYVGKLRDIRLLLAQMSAAWFVLAVTAQIITYWLNVMILRTLLHGQTGRAGIFILFKLSIVILFVNQALPTGGISGNGYLFRQLVKRKVPVRKAYQALVLESFTYYVAFVILLTALYAWHRHLSGSQPVMTYTVAAGCVFFSCLGALMLMISHQRTISYLLPKLNRVHWLKRYIAASGLLALVKRNRTDWKDIIKIDRSFIQAVCYQMGILVCDAVTIFAIVHGFHVSLHPALILYGLLLSLVIGSLPISPGALIAYESAMTYFYTLLGLPVHAALIVTLLFRFFSFWIPIPVGLALYRNLRHH</sequence>
<feature type="transmembrane region" description="Helical" evidence="6">
    <location>
        <begin position="42"/>
        <end position="64"/>
    </location>
</feature>
<feature type="transmembrane region" description="Helical" evidence="6">
    <location>
        <begin position="259"/>
        <end position="283"/>
    </location>
</feature>
<feature type="transmembrane region" description="Helical" evidence="6">
    <location>
        <begin position="158"/>
        <end position="177"/>
    </location>
</feature>
<feature type="transmembrane region" description="Helical" evidence="6">
    <location>
        <begin position="76"/>
        <end position="95"/>
    </location>
</feature>
<evidence type="ECO:0000256" key="4">
    <source>
        <dbReference type="ARBA" id="ARBA00022989"/>
    </source>
</evidence>